<dbReference type="EMBL" id="DTLI01000162">
    <property type="protein sequence ID" value="HHS52566.1"/>
    <property type="molecule type" value="Genomic_DNA"/>
</dbReference>
<dbReference type="AlphaFoldDB" id="A0A7C6AA85"/>
<dbReference type="Pfam" id="PF00004">
    <property type="entry name" value="AAA"/>
    <property type="match status" value="1"/>
</dbReference>
<dbReference type="CDD" id="cd19481">
    <property type="entry name" value="RecA-like_protease"/>
    <property type="match status" value="1"/>
</dbReference>
<name>A0A7C6AA85_UNCW3</name>
<dbReference type="InterPro" id="IPR050221">
    <property type="entry name" value="26S_Proteasome_ATPase"/>
</dbReference>
<dbReference type="GO" id="GO:0016887">
    <property type="term" value="F:ATP hydrolysis activity"/>
    <property type="evidence" value="ECO:0007669"/>
    <property type="project" value="InterPro"/>
</dbReference>
<evidence type="ECO:0000256" key="2">
    <source>
        <dbReference type="ARBA" id="ARBA00022741"/>
    </source>
</evidence>
<accession>A0A7C6AA85</accession>
<comment type="similarity">
    <text evidence="1">Belongs to the AAA ATPase family.</text>
</comment>
<dbReference type="SMART" id="SM00382">
    <property type="entry name" value="AAA"/>
    <property type="match status" value="1"/>
</dbReference>
<dbReference type="PANTHER" id="PTHR23073">
    <property type="entry name" value="26S PROTEASOME REGULATORY SUBUNIT"/>
    <property type="match status" value="1"/>
</dbReference>
<keyword evidence="3 5" id="KW-0067">ATP-binding</keyword>
<evidence type="ECO:0000313" key="5">
    <source>
        <dbReference type="EMBL" id="HHS52566.1"/>
    </source>
</evidence>
<proteinExistence type="inferred from homology"/>
<dbReference type="Gene3D" id="3.40.50.300">
    <property type="entry name" value="P-loop containing nucleotide triphosphate hydrolases"/>
    <property type="match status" value="1"/>
</dbReference>
<dbReference type="InterPro" id="IPR003959">
    <property type="entry name" value="ATPase_AAA_core"/>
</dbReference>
<evidence type="ECO:0000256" key="3">
    <source>
        <dbReference type="ARBA" id="ARBA00022840"/>
    </source>
</evidence>
<evidence type="ECO:0000256" key="1">
    <source>
        <dbReference type="ARBA" id="ARBA00006914"/>
    </source>
</evidence>
<dbReference type="GO" id="GO:0005524">
    <property type="term" value="F:ATP binding"/>
    <property type="evidence" value="ECO:0007669"/>
    <property type="project" value="UniProtKB-KW"/>
</dbReference>
<gene>
    <name evidence="5" type="ORF">ENW73_06850</name>
</gene>
<dbReference type="InterPro" id="IPR014015">
    <property type="entry name" value="Helicase_SF3_DNA-vir"/>
</dbReference>
<feature type="domain" description="SF3 helicase" evidence="4">
    <location>
        <begin position="206"/>
        <end position="408"/>
    </location>
</feature>
<dbReference type="InterPro" id="IPR003593">
    <property type="entry name" value="AAA+_ATPase"/>
</dbReference>
<sequence>MLNDNLKNEYFETIWELFNLLTQRSKQLRADIDGDFGLCRISGKKENTSDENTITALNQQIQQVETNLMTICQKAKEYSIEIPLEKLAETYNLTCEEKYILAGLFLSSISAVTIEDKLTGADLLLLLGYKPKQFINKAYLLKSLIKKGLIDTPSPGWRRRNSVFEISFSLTNVALKGIAGDEVLIESLKEPEEFDDAMENLIVVRDPVMTFDQIIFDNATKQAIERALFQIENAKRFLTEWGFNETVKYGKGVTMLFYGPPGTGKTATCEAIANRLGKKIGIVSYAQVLGKWVGESEKALVRIFQQAKDKDLVLVFDEAEALFGKRLIETYSTDRMHNYMTNILMQELERFEGVVILTTNREIVLDEAFARRILLKLKFEIPNACIRTKIWRSFFTEKAPLAEDVDFEELGKRFELSGGEIKNAVLKAVNECAFSGERITMAILTRFAKDELVIAVKKKVGFIA</sequence>
<organism evidence="5">
    <name type="scientific">candidate division WOR-3 bacterium</name>
    <dbReference type="NCBI Taxonomy" id="2052148"/>
    <lineage>
        <taxon>Bacteria</taxon>
        <taxon>Bacteria division WOR-3</taxon>
    </lineage>
</organism>
<dbReference type="PROSITE" id="PS51206">
    <property type="entry name" value="SF3_HELICASE_1"/>
    <property type="match status" value="1"/>
</dbReference>
<reference evidence="5" key="1">
    <citation type="journal article" date="2020" name="mSystems">
        <title>Genome- and Community-Level Interaction Insights into Carbon Utilization and Element Cycling Functions of Hydrothermarchaeota in Hydrothermal Sediment.</title>
        <authorList>
            <person name="Zhou Z."/>
            <person name="Liu Y."/>
            <person name="Xu W."/>
            <person name="Pan J."/>
            <person name="Luo Z.H."/>
            <person name="Li M."/>
        </authorList>
    </citation>
    <scope>NUCLEOTIDE SEQUENCE [LARGE SCALE GENOMIC DNA]</scope>
    <source>
        <strain evidence="5">SpSt-876</strain>
    </source>
</reference>
<protein>
    <submittedName>
        <fullName evidence="5">ATP-binding protein</fullName>
    </submittedName>
</protein>
<evidence type="ECO:0000259" key="4">
    <source>
        <dbReference type="PROSITE" id="PS51206"/>
    </source>
</evidence>
<dbReference type="SUPFAM" id="SSF52540">
    <property type="entry name" value="P-loop containing nucleoside triphosphate hydrolases"/>
    <property type="match status" value="1"/>
</dbReference>
<keyword evidence="2" id="KW-0547">Nucleotide-binding</keyword>
<dbReference type="InterPro" id="IPR027417">
    <property type="entry name" value="P-loop_NTPase"/>
</dbReference>
<comment type="caution">
    <text evidence="5">The sequence shown here is derived from an EMBL/GenBank/DDBJ whole genome shotgun (WGS) entry which is preliminary data.</text>
</comment>